<dbReference type="SMART" id="SM01189">
    <property type="entry name" value="ELM2"/>
    <property type="match status" value="1"/>
</dbReference>
<dbReference type="GO" id="GO:0006357">
    <property type="term" value="P:regulation of transcription by RNA polymerase II"/>
    <property type="evidence" value="ECO:0007669"/>
    <property type="project" value="TreeGrafter"/>
</dbReference>
<evidence type="ECO:0000256" key="4">
    <source>
        <dbReference type="ARBA" id="ARBA00022771"/>
    </source>
</evidence>
<dbReference type="Pfam" id="PF01448">
    <property type="entry name" value="ELM2"/>
    <property type="match status" value="1"/>
</dbReference>
<keyword evidence="2" id="KW-0678">Repressor</keyword>
<dbReference type="PROSITE" id="PS51156">
    <property type="entry name" value="ELM2"/>
    <property type="match status" value="1"/>
</dbReference>
<evidence type="ECO:0000256" key="6">
    <source>
        <dbReference type="ARBA" id="ARBA00023015"/>
    </source>
</evidence>
<comment type="caution">
    <text evidence="13">The sequence shown here is derived from an EMBL/GenBank/DDBJ whole genome shotgun (WGS) entry which is preliminary data.</text>
</comment>
<dbReference type="InterPro" id="IPR017884">
    <property type="entry name" value="SANT_dom"/>
</dbReference>
<name>A0AA39LY63_9BILA</name>
<evidence type="ECO:0000256" key="5">
    <source>
        <dbReference type="ARBA" id="ARBA00022833"/>
    </source>
</evidence>
<keyword evidence="5" id="KW-0862">Zinc</keyword>
<dbReference type="Proteomes" id="UP001175271">
    <property type="component" value="Unassembled WGS sequence"/>
</dbReference>
<feature type="domain" description="ELM2" evidence="11">
    <location>
        <begin position="583"/>
        <end position="671"/>
    </location>
</feature>
<dbReference type="InterPro" id="IPR051066">
    <property type="entry name" value="Trans_reg/Corepressor"/>
</dbReference>
<evidence type="ECO:0000259" key="11">
    <source>
        <dbReference type="PROSITE" id="PS51156"/>
    </source>
</evidence>
<dbReference type="GO" id="GO:0005667">
    <property type="term" value="C:transcription regulator complex"/>
    <property type="evidence" value="ECO:0007669"/>
    <property type="project" value="TreeGrafter"/>
</dbReference>
<feature type="compositionally biased region" description="Acidic residues" evidence="10">
    <location>
        <begin position="740"/>
        <end position="752"/>
    </location>
</feature>
<dbReference type="InterPro" id="IPR009057">
    <property type="entry name" value="Homeodomain-like_sf"/>
</dbReference>
<dbReference type="PROSITE" id="PS51293">
    <property type="entry name" value="SANT"/>
    <property type="match status" value="1"/>
</dbReference>
<feature type="region of interest" description="Disordered" evidence="10">
    <location>
        <begin position="723"/>
        <end position="752"/>
    </location>
</feature>
<evidence type="ECO:0000259" key="12">
    <source>
        <dbReference type="PROSITE" id="PS51293"/>
    </source>
</evidence>
<evidence type="ECO:0000256" key="3">
    <source>
        <dbReference type="ARBA" id="ARBA00022723"/>
    </source>
</evidence>
<dbReference type="InterPro" id="IPR001005">
    <property type="entry name" value="SANT/Myb"/>
</dbReference>
<evidence type="ECO:0000256" key="7">
    <source>
        <dbReference type="ARBA" id="ARBA00023125"/>
    </source>
</evidence>
<evidence type="ECO:0000256" key="8">
    <source>
        <dbReference type="ARBA" id="ARBA00023163"/>
    </source>
</evidence>
<keyword evidence="3" id="KW-0479">Metal-binding</keyword>
<keyword evidence="14" id="KW-1185">Reference proteome</keyword>
<dbReference type="PANTHER" id="PTHR16089:SF28">
    <property type="entry name" value="REST COREPRESSOR"/>
    <property type="match status" value="1"/>
</dbReference>
<keyword evidence="8" id="KW-0804">Transcription</keyword>
<dbReference type="EMBL" id="JAUCMV010000003">
    <property type="protein sequence ID" value="KAK0413630.1"/>
    <property type="molecule type" value="Genomic_DNA"/>
</dbReference>
<evidence type="ECO:0000313" key="14">
    <source>
        <dbReference type="Proteomes" id="UP001175271"/>
    </source>
</evidence>
<keyword evidence="6" id="KW-0805">Transcription regulation</keyword>
<dbReference type="GO" id="GO:0000118">
    <property type="term" value="C:histone deacetylase complex"/>
    <property type="evidence" value="ECO:0007669"/>
    <property type="project" value="TreeGrafter"/>
</dbReference>
<feature type="compositionally biased region" description="Acidic residues" evidence="10">
    <location>
        <begin position="470"/>
        <end position="498"/>
    </location>
</feature>
<gene>
    <name evidence="13" type="ORF">QR680_006912</name>
</gene>
<feature type="compositionally biased region" description="Basic and acidic residues" evidence="10">
    <location>
        <begin position="728"/>
        <end position="739"/>
    </location>
</feature>
<keyword evidence="9" id="KW-0539">Nucleus</keyword>
<dbReference type="GO" id="GO:0003677">
    <property type="term" value="F:DNA binding"/>
    <property type="evidence" value="ECO:0007669"/>
    <property type="project" value="UniProtKB-KW"/>
</dbReference>
<feature type="compositionally biased region" description="Basic and acidic residues" evidence="10">
    <location>
        <begin position="530"/>
        <end position="541"/>
    </location>
</feature>
<dbReference type="GO" id="GO:0003714">
    <property type="term" value="F:transcription corepressor activity"/>
    <property type="evidence" value="ECO:0007669"/>
    <property type="project" value="TreeGrafter"/>
</dbReference>
<dbReference type="SUPFAM" id="SSF46689">
    <property type="entry name" value="Homeodomain-like"/>
    <property type="match status" value="1"/>
</dbReference>
<evidence type="ECO:0000256" key="1">
    <source>
        <dbReference type="ARBA" id="ARBA00004123"/>
    </source>
</evidence>
<evidence type="ECO:0000256" key="10">
    <source>
        <dbReference type="SAM" id="MobiDB-lite"/>
    </source>
</evidence>
<protein>
    <recommendedName>
        <fullName evidence="15">SANT domain-containing protein</fullName>
    </recommendedName>
</protein>
<dbReference type="InterPro" id="IPR000949">
    <property type="entry name" value="ELM2_dom"/>
</dbReference>
<accession>A0AA39LY63</accession>
<evidence type="ECO:0000256" key="9">
    <source>
        <dbReference type="ARBA" id="ARBA00023242"/>
    </source>
</evidence>
<dbReference type="AlphaFoldDB" id="A0AA39LY63"/>
<reference evidence="13" key="1">
    <citation type="submission" date="2023-06" db="EMBL/GenBank/DDBJ databases">
        <title>Genomic analysis of the entomopathogenic nematode Steinernema hermaphroditum.</title>
        <authorList>
            <person name="Schwarz E.M."/>
            <person name="Heppert J.K."/>
            <person name="Baniya A."/>
            <person name="Schwartz H.T."/>
            <person name="Tan C.-H."/>
            <person name="Antoshechkin I."/>
            <person name="Sternberg P.W."/>
            <person name="Goodrich-Blair H."/>
            <person name="Dillman A.R."/>
        </authorList>
    </citation>
    <scope>NUCLEOTIDE SEQUENCE</scope>
    <source>
        <strain evidence="13">PS9179</strain>
        <tissue evidence="13">Whole animal</tissue>
    </source>
</reference>
<dbReference type="Gene3D" id="1.10.10.60">
    <property type="entry name" value="Homeodomain-like"/>
    <property type="match status" value="1"/>
</dbReference>
<evidence type="ECO:0000256" key="2">
    <source>
        <dbReference type="ARBA" id="ARBA00022491"/>
    </source>
</evidence>
<dbReference type="FunFam" id="1.10.10.60:FF:000012">
    <property type="entry name" value="Metastasis-associated 1 family, member 3"/>
    <property type="match status" value="1"/>
</dbReference>
<dbReference type="GO" id="GO:0008270">
    <property type="term" value="F:zinc ion binding"/>
    <property type="evidence" value="ECO:0007669"/>
    <property type="project" value="UniProtKB-KW"/>
</dbReference>
<dbReference type="PANTHER" id="PTHR16089">
    <property type="entry name" value="REST COREPRESSOR COREST PROTEIN-RELATED"/>
    <property type="match status" value="1"/>
</dbReference>
<evidence type="ECO:0000313" key="13">
    <source>
        <dbReference type="EMBL" id="KAK0413630.1"/>
    </source>
</evidence>
<feature type="region of interest" description="Disordered" evidence="10">
    <location>
        <begin position="440"/>
        <end position="577"/>
    </location>
</feature>
<comment type="subcellular location">
    <subcellularLocation>
        <location evidence="1">Nucleus</location>
    </subcellularLocation>
</comment>
<sequence length="752" mass="86520">MSATNDVATERLLDKKLGELFDQLDLTEPKRRASNDQLSVICSAGFLGGGDTKICRRAKATRLLRPIIIDGLGMQYVCKETFCAMTMERYIVMKTGKAHSSEYAHSRLNMGILLKALFHFISKGHKAVVWLPSIYNPIAMARDRMMKKLIIMPELLKFLHKRGLVRFFSDDSFAPLIEEVLDTDALLCTRAKGWDLSESREYRNQVMVDMMTNTANIGLIDDDLLDRFVEPAYSRHEQTFLTTAFCSSKSREIPQGMYVREHPEGSDLYAKLLEEQLALNVQVEYVQLLHELFQKLALRVTYVEMTTFQRLTEYFYEHQKRSARLKDHLFKTLLLGPEKLIDGYRTTYSHKGSPSIYNTAAMARDRMMKMLIIMPELLKFLYKRGLVRIKLDSTHLSEHHHLGLLCWRHRDRVDDLVDCLGKGALLLLALLDRPKKFPRTPTEMKMEDGALSPSGTCYESENETIREIDTDAESMLDDGDEREPIDCDTEAEDEDDFDGSQNELILTEMSATVMEDDQESQVSTTASSRSKSDDKDDDDSRGQSNAAESPAPMSPPMSRKRRIQDVAPAENDKSQVCNLPTDLEIREGKDFQALVPDYVELSEEERKSEVEKEIRHWVPVHSAEEPKDDKIDAYCNQCEREYGMDRHQSLYLLFMSDYDMEKAKEKCAQRAAYKDEWSAEDKHLFQQYLNVFGKNFGRINTAMPHKTTAALVEHYYNTKKSQSQKSFFDADHHAHKQEEIESDDSSDDDDEQ</sequence>
<proteinExistence type="predicted"/>
<keyword evidence="7" id="KW-0238">DNA-binding</keyword>
<dbReference type="SMART" id="SM00717">
    <property type="entry name" value="SANT"/>
    <property type="match status" value="1"/>
</dbReference>
<evidence type="ECO:0008006" key="15">
    <source>
        <dbReference type="Google" id="ProtNLM"/>
    </source>
</evidence>
<keyword evidence="4" id="KW-0863">Zinc-finger</keyword>
<organism evidence="13 14">
    <name type="scientific">Steinernema hermaphroditum</name>
    <dbReference type="NCBI Taxonomy" id="289476"/>
    <lineage>
        <taxon>Eukaryota</taxon>
        <taxon>Metazoa</taxon>
        <taxon>Ecdysozoa</taxon>
        <taxon>Nematoda</taxon>
        <taxon>Chromadorea</taxon>
        <taxon>Rhabditida</taxon>
        <taxon>Tylenchina</taxon>
        <taxon>Panagrolaimomorpha</taxon>
        <taxon>Strongyloidoidea</taxon>
        <taxon>Steinernematidae</taxon>
        <taxon>Steinernema</taxon>
    </lineage>
</organism>
<feature type="domain" description="SANT" evidence="12">
    <location>
        <begin position="672"/>
        <end position="723"/>
    </location>
</feature>